<dbReference type="RefSeq" id="WP_039144138.1">
    <property type="nucleotide sequence ID" value="NZ_JOJZ01000013.1"/>
</dbReference>
<evidence type="ECO:0000256" key="9">
    <source>
        <dbReference type="ARBA" id="ARBA00047872"/>
    </source>
</evidence>
<dbReference type="EMBL" id="JOJZ01000013">
    <property type="protein sequence ID" value="KID42035.1"/>
    <property type="molecule type" value="Genomic_DNA"/>
</dbReference>
<evidence type="ECO:0000256" key="11">
    <source>
        <dbReference type="RuleBase" id="RU003448"/>
    </source>
</evidence>
<dbReference type="GeneID" id="74913371"/>
<evidence type="ECO:0000313" key="16">
    <source>
        <dbReference type="Proteomes" id="UP000031397"/>
    </source>
</evidence>
<dbReference type="Gene3D" id="3.40.1160.10">
    <property type="entry name" value="Acetylglutamate kinase-like"/>
    <property type="match status" value="1"/>
</dbReference>
<dbReference type="GO" id="GO:0009089">
    <property type="term" value="P:lysine biosynthetic process via diaminopimelate"/>
    <property type="evidence" value="ECO:0007669"/>
    <property type="project" value="UniProtKB-UniPathway"/>
</dbReference>
<reference evidence="15 16" key="1">
    <citation type="submission" date="2014-06" db="EMBL/GenBank/DDBJ databases">
        <title>Functional and comparative genomic analyses of the Drosophila gut microbiota identify candidate symbiosis factors.</title>
        <authorList>
            <person name="Newell P.D."/>
            <person name="Chaston J.M."/>
            <person name="Douglas A.E."/>
        </authorList>
    </citation>
    <scope>NUCLEOTIDE SEQUENCE [LARGE SCALE GENOMIC DNA]</scope>
    <source>
        <strain evidence="15 16">DmCS_002</strain>
    </source>
</reference>
<keyword evidence="7 10" id="KW-0067">ATP-binding</keyword>
<dbReference type="PROSITE" id="PS00324">
    <property type="entry name" value="ASPARTOKINASE"/>
    <property type="match status" value="1"/>
</dbReference>
<keyword evidence="12" id="KW-0028">Amino-acid biosynthesis</keyword>
<evidence type="ECO:0000256" key="12">
    <source>
        <dbReference type="RuleBase" id="RU004249"/>
    </source>
</evidence>
<dbReference type="InterPro" id="IPR035804">
    <property type="entry name" value="AKIII_YclM_N"/>
</dbReference>
<evidence type="ECO:0000256" key="2">
    <source>
        <dbReference type="ARBA" id="ARBA00004766"/>
    </source>
</evidence>
<keyword evidence="16" id="KW-1185">Reference proteome</keyword>
<evidence type="ECO:0000256" key="6">
    <source>
        <dbReference type="ARBA" id="ARBA00022777"/>
    </source>
</evidence>
<dbReference type="PANTHER" id="PTHR21499">
    <property type="entry name" value="ASPARTATE KINASE"/>
    <property type="match status" value="1"/>
</dbReference>
<dbReference type="Pfam" id="PF22468">
    <property type="entry name" value="ACT_9"/>
    <property type="match status" value="1"/>
</dbReference>
<comment type="catalytic activity">
    <reaction evidence="9 11">
        <text>L-aspartate + ATP = 4-phospho-L-aspartate + ADP</text>
        <dbReference type="Rhea" id="RHEA:23776"/>
        <dbReference type="ChEBI" id="CHEBI:29991"/>
        <dbReference type="ChEBI" id="CHEBI:30616"/>
        <dbReference type="ChEBI" id="CHEBI:57535"/>
        <dbReference type="ChEBI" id="CHEBI:456216"/>
        <dbReference type="EC" id="2.7.2.4"/>
    </reaction>
</comment>
<dbReference type="InterPro" id="IPR001341">
    <property type="entry name" value="Asp_kinase"/>
</dbReference>
<dbReference type="OrthoDB" id="9799110at2"/>
<dbReference type="AlphaFoldDB" id="A0A0C1LYR8"/>
<keyword evidence="6 11" id="KW-0418">Kinase</keyword>
<comment type="pathway">
    <text evidence="2 12">Amino-acid biosynthesis; L-lysine biosynthesis via DAP pathway; (S)-tetrahydrodipicolinate from L-aspartate: step 1/4.</text>
</comment>
<dbReference type="InterPro" id="IPR005260">
    <property type="entry name" value="Asp_kin_monofn"/>
</dbReference>
<feature type="binding site" evidence="10">
    <location>
        <position position="49"/>
    </location>
    <ligand>
        <name>substrate</name>
    </ligand>
</feature>
<sequence>MKVTKFGGSSLANGPQFQKVINIIKSDPDRRAIVVSAPGTRFKGDIKVTDLLIEYANQVINHEDFSDTLNQIIDRYQEIGRSFHVDEQQINQLVTQLNDLPNQSFPDTAHLMSTFKAQGEFMNAQMLTMILNQLEIPAKFMDPKQIGFKVTGNVEDAQINPATYENIRKFRDVKEKMVFPGFFGINDDNQIATFSRGGSDITGSIVARGLQADLYENFTDVNAIYSVDPRVVKNPKAIDVMTYREMRELSYAGFSVFHDEAIIPAIQVGIPINVKNTSAPDLPGTMIVPENKFQPTRVITGVASAKHFSALYIHRYLLNKQVGFTLTILKILYKYGVSYEHMPSGIDDLTIIFDKTQLNDHIVKEITKEIKAALHPDQLRWINDYAIIMIVGEGMQSDNHTIEKIIRPLTDNEISIHMINEGASKISVMLGTDIKDSDKAVKLIYRNFFDNNRLIY</sequence>
<dbReference type="GO" id="GO:0005829">
    <property type="term" value="C:cytosol"/>
    <property type="evidence" value="ECO:0007669"/>
    <property type="project" value="TreeGrafter"/>
</dbReference>
<evidence type="ECO:0000256" key="5">
    <source>
        <dbReference type="ARBA" id="ARBA00022741"/>
    </source>
</evidence>
<dbReference type="PANTHER" id="PTHR21499:SF67">
    <property type="entry name" value="ASPARTOKINASE 3"/>
    <property type="match status" value="1"/>
</dbReference>
<feature type="domain" description="Aspartokinase ACT" evidence="14">
    <location>
        <begin position="388"/>
        <end position="448"/>
    </location>
</feature>
<evidence type="ECO:0000313" key="15">
    <source>
        <dbReference type="EMBL" id="KID42035.1"/>
    </source>
</evidence>
<keyword evidence="4 11" id="KW-0808">Transferase</keyword>
<dbReference type="GO" id="GO:0009088">
    <property type="term" value="P:threonine biosynthetic process"/>
    <property type="evidence" value="ECO:0007669"/>
    <property type="project" value="UniProtKB-UniPathway"/>
</dbReference>
<feature type="binding site" evidence="10">
    <location>
        <position position="230"/>
    </location>
    <ligand>
        <name>ATP</name>
        <dbReference type="ChEBI" id="CHEBI:30616"/>
    </ligand>
</feature>
<dbReference type="GO" id="GO:0004072">
    <property type="term" value="F:aspartate kinase activity"/>
    <property type="evidence" value="ECO:0007669"/>
    <property type="project" value="UniProtKB-EC"/>
</dbReference>
<comment type="pathway">
    <text evidence="12">Amino-acid biosynthesis; L-threonine biosynthesis; L-threonine from L-aspartate: step 1/5.</text>
</comment>
<dbReference type="InterPro" id="IPR054352">
    <property type="entry name" value="ACT_Aspartokinase"/>
</dbReference>
<feature type="binding site" evidence="10">
    <location>
        <begin position="219"/>
        <end position="220"/>
    </location>
    <ligand>
        <name>ATP</name>
        <dbReference type="ChEBI" id="CHEBI:30616"/>
    </ligand>
</feature>
<feature type="binding site" evidence="10">
    <location>
        <position position="225"/>
    </location>
    <ligand>
        <name>ATP</name>
        <dbReference type="ChEBI" id="CHEBI:30616"/>
    </ligand>
</feature>
<dbReference type="GO" id="GO:0009090">
    <property type="term" value="P:homoserine biosynthetic process"/>
    <property type="evidence" value="ECO:0007669"/>
    <property type="project" value="TreeGrafter"/>
</dbReference>
<dbReference type="InterPro" id="IPR001048">
    <property type="entry name" value="Asp/Glu/Uridylate_kinase"/>
</dbReference>
<dbReference type="UniPathway" id="UPA00050">
    <property type="reaction ID" value="UER00461"/>
</dbReference>
<comment type="function">
    <text evidence="1">Catalyzes the phosphorylation of the beta-carboxyl group of aspartic acid with ATP to yield 4-phospho-L-aspartate, which is involved in the branched biosynthetic pathway leading to the biosynthesis of amino acids threonine, isoleucine and methionine.</text>
</comment>
<dbReference type="InterPro" id="IPR018042">
    <property type="entry name" value="Aspartate_kinase_CS"/>
</dbReference>
<organism evidence="15 16">
    <name type="scientific">Fructilactobacillus fructivorans</name>
    <dbReference type="NCBI Taxonomy" id="1614"/>
    <lineage>
        <taxon>Bacteria</taxon>
        <taxon>Bacillati</taxon>
        <taxon>Bacillota</taxon>
        <taxon>Bacilli</taxon>
        <taxon>Lactobacillales</taxon>
        <taxon>Lactobacillaceae</taxon>
        <taxon>Fructilactobacillus</taxon>
    </lineage>
</organism>
<keyword evidence="5 10" id="KW-0547">Nucleotide-binding</keyword>
<dbReference type="NCBIfam" id="TIGR00657">
    <property type="entry name" value="asp_kinases"/>
    <property type="match status" value="1"/>
</dbReference>
<evidence type="ECO:0000256" key="8">
    <source>
        <dbReference type="ARBA" id="ARBA00022915"/>
    </source>
</evidence>
<feature type="binding site" evidence="10">
    <location>
        <begin position="5"/>
        <end position="8"/>
    </location>
    <ligand>
        <name>ATP</name>
        <dbReference type="ChEBI" id="CHEBI:30616"/>
    </ligand>
</feature>
<name>A0A0C1LYR8_9LACO</name>
<evidence type="ECO:0000259" key="14">
    <source>
        <dbReference type="Pfam" id="PF22468"/>
    </source>
</evidence>
<accession>A0A0C1LYR8</accession>
<feature type="binding site" evidence="10">
    <location>
        <position position="120"/>
    </location>
    <ligand>
        <name>substrate</name>
    </ligand>
</feature>
<proteinExistence type="inferred from homology"/>
<dbReference type="SUPFAM" id="SSF55021">
    <property type="entry name" value="ACT-like"/>
    <property type="match status" value="2"/>
</dbReference>
<dbReference type="Pfam" id="PF00696">
    <property type="entry name" value="AA_kinase"/>
    <property type="match status" value="1"/>
</dbReference>
<comment type="caution">
    <text evidence="15">The sequence shown here is derived from an EMBL/GenBank/DDBJ whole genome shotgun (WGS) entry which is preliminary data.</text>
</comment>
<gene>
    <name evidence="15" type="ORF">LfDm3_0703</name>
</gene>
<dbReference type="Proteomes" id="UP000031397">
    <property type="component" value="Unassembled WGS sequence"/>
</dbReference>
<feature type="domain" description="Aspartate/glutamate/uridylate kinase" evidence="13">
    <location>
        <begin position="2"/>
        <end position="276"/>
    </location>
</feature>
<dbReference type="InterPro" id="IPR045865">
    <property type="entry name" value="ACT-like_dom_sf"/>
</dbReference>
<dbReference type="GO" id="GO:0005524">
    <property type="term" value="F:ATP binding"/>
    <property type="evidence" value="ECO:0007669"/>
    <property type="project" value="UniProtKB-KW"/>
</dbReference>
<dbReference type="NCBIfam" id="NF006540">
    <property type="entry name" value="PRK09034.1"/>
    <property type="match status" value="1"/>
</dbReference>
<dbReference type="UniPathway" id="UPA00051">
    <property type="reaction ID" value="UER00462"/>
</dbReference>
<dbReference type="InterPro" id="IPR036393">
    <property type="entry name" value="AceGlu_kinase-like_sf"/>
</dbReference>
<dbReference type="CDD" id="cd04245">
    <property type="entry name" value="AAK_AKiii-YclM-BS"/>
    <property type="match status" value="1"/>
</dbReference>
<comment type="pathway">
    <text evidence="12">Amino-acid biosynthesis; L-methionine biosynthesis via de novo pathway; L-homoserine from L-aspartate: step 1/3.</text>
</comment>
<protein>
    <recommendedName>
        <fullName evidence="11">Aspartokinase</fullName>
        <ecNumber evidence="11">2.7.2.4</ecNumber>
    </recommendedName>
</protein>
<dbReference type="PIRSF" id="PIRSF000726">
    <property type="entry name" value="Asp_kin"/>
    <property type="match status" value="1"/>
</dbReference>
<dbReference type="Gene3D" id="3.30.2130.10">
    <property type="entry name" value="VC0802-like"/>
    <property type="match status" value="1"/>
</dbReference>
<comment type="similarity">
    <text evidence="3 11">Belongs to the aspartokinase family.</text>
</comment>
<dbReference type="EC" id="2.7.2.4" evidence="11"/>
<evidence type="ECO:0000256" key="1">
    <source>
        <dbReference type="ARBA" id="ARBA00003121"/>
    </source>
</evidence>
<dbReference type="SUPFAM" id="SSF53633">
    <property type="entry name" value="Carbamate kinase-like"/>
    <property type="match status" value="1"/>
</dbReference>
<evidence type="ECO:0000256" key="3">
    <source>
        <dbReference type="ARBA" id="ARBA00010122"/>
    </source>
</evidence>
<evidence type="ECO:0000259" key="13">
    <source>
        <dbReference type="Pfam" id="PF00696"/>
    </source>
</evidence>
<dbReference type="PATRIC" id="fig|1614.7.peg.673"/>
<evidence type="ECO:0000256" key="7">
    <source>
        <dbReference type="ARBA" id="ARBA00022840"/>
    </source>
</evidence>
<keyword evidence="8" id="KW-0220">Diaminopimelate biosynthesis</keyword>
<dbReference type="FunFam" id="3.40.1160.10:FF:000027">
    <property type="entry name" value="Aspartokinase"/>
    <property type="match status" value="1"/>
</dbReference>
<evidence type="ECO:0000256" key="10">
    <source>
        <dbReference type="PIRSR" id="PIRSR000726-1"/>
    </source>
</evidence>
<evidence type="ECO:0000256" key="4">
    <source>
        <dbReference type="ARBA" id="ARBA00022679"/>
    </source>
</evidence>
<dbReference type="GO" id="GO:0019877">
    <property type="term" value="P:diaminopimelate biosynthetic process"/>
    <property type="evidence" value="ECO:0007669"/>
    <property type="project" value="UniProtKB-KW"/>
</dbReference>
<dbReference type="UniPathway" id="UPA00034">
    <property type="reaction ID" value="UER00015"/>
</dbReference>
<dbReference type="CDD" id="cd04911">
    <property type="entry name" value="ACT_AKiii-YclM-BS_1"/>
    <property type="match status" value="1"/>
</dbReference>